<dbReference type="Proteomes" id="UP000521676">
    <property type="component" value="Unassembled WGS sequence"/>
</dbReference>
<evidence type="ECO:0000313" key="9">
    <source>
        <dbReference type="Proteomes" id="UP000521676"/>
    </source>
</evidence>
<dbReference type="EMBL" id="CP128399">
    <property type="protein sequence ID" value="WJW65883.1"/>
    <property type="molecule type" value="Genomic_DNA"/>
</dbReference>
<dbReference type="Gene3D" id="1.10.443.10">
    <property type="entry name" value="Intergrase catalytic core"/>
    <property type="match status" value="1"/>
</dbReference>
<proteinExistence type="inferred from homology"/>
<evidence type="ECO:0000256" key="3">
    <source>
        <dbReference type="ARBA" id="ARBA00023172"/>
    </source>
</evidence>
<evidence type="ECO:0000259" key="5">
    <source>
        <dbReference type="PROSITE" id="PS51898"/>
    </source>
</evidence>
<dbReference type="InterPro" id="IPR044068">
    <property type="entry name" value="CB"/>
</dbReference>
<reference evidence="7 9" key="1">
    <citation type="submission" date="2020-06" db="EMBL/GenBank/DDBJ databases">
        <title>Anoxygenic phototrophic Chloroflexota member uses a Type I reaction center.</title>
        <authorList>
            <person name="Tsuji J.M."/>
            <person name="Shaw N.A."/>
            <person name="Nagashima S."/>
            <person name="Venkiteswaran J."/>
            <person name="Schiff S.L."/>
            <person name="Hanada S."/>
            <person name="Tank M."/>
            <person name="Neufeld J.D."/>
        </authorList>
    </citation>
    <scope>NUCLEOTIDE SEQUENCE [LARGE SCALE GENOMIC DNA]</scope>
    <source>
        <strain evidence="7">L227-S17</strain>
    </source>
</reference>
<dbReference type="Pfam" id="PF00589">
    <property type="entry name" value="Phage_integrase"/>
    <property type="match status" value="1"/>
</dbReference>
<sequence>MKQKPTDTTKLPSPKRGNSACPFNSLINQWIDFCRATGLSDKTILDYRDKVNKFFWWWKDCTNYYHDIGAHPKCVTTAQATEFVVYLREHHPDRWGIVKPTNNKCGKDLSPASIASYGRTVKTFFNWLEQRGYVEHTPFNRAASFSTRKQNKVIKTVSELELEKLFNELTKPERLDTFTGRRDLAIISMLVDTGIRRGELLSIKRGDLDLDHNRAIVEGKTDRRVVSFSDLCRVALTQYLAEKVLSDLPDNYALWVTDEMLPLGYAGFGSLIRRLEAATGVDFHAHKLRHTFATTMAQQKVSLIDLKELMGHSSITTTEMYIHRNDNYLSGVQAANSPLRRLNDKGVVSIAKKGRPVKHRR</sequence>
<dbReference type="InterPro" id="IPR010998">
    <property type="entry name" value="Integrase_recombinase_N"/>
</dbReference>
<comment type="similarity">
    <text evidence="1">Belongs to the 'phage' integrase family.</text>
</comment>
<feature type="domain" description="Core-binding (CB)" evidence="6">
    <location>
        <begin position="21"/>
        <end position="129"/>
    </location>
</feature>
<evidence type="ECO:0000256" key="4">
    <source>
        <dbReference type="PROSITE-ProRule" id="PRU01248"/>
    </source>
</evidence>
<dbReference type="GO" id="GO:0003677">
    <property type="term" value="F:DNA binding"/>
    <property type="evidence" value="ECO:0007669"/>
    <property type="project" value="UniProtKB-UniRule"/>
</dbReference>
<dbReference type="SUPFAM" id="SSF56349">
    <property type="entry name" value="DNA breaking-rejoining enzymes"/>
    <property type="match status" value="1"/>
</dbReference>
<dbReference type="Proteomes" id="UP001431572">
    <property type="component" value="Chromosome 1"/>
</dbReference>
<keyword evidence="3" id="KW-0233">DNA recombination</keyword>
<dbReference type="Gene3D" id="1.10.150.130">
    <property type="match status" value="1"/>
</dbReference>
<dbReference type="InterPro" id="IPR013762">
    <property type="entry name" value="Integrase-like_cat_sf"/>
</dbReference>
<dbReference type="InterPro" id="IPR050090">
    <property type="entry name" value="Tyrosine_recombinase_XerCD"/>
</dbReference>
<dbReference type="PANTHER" id="PTHR30349:SF41">
    <property type="entry name" value="INTEGRASE_RECOMBINASE PROTEIN MJ0367-RELATED"/>
    <property type="match status" value="1"/>
</dbReference>
<feature type="domain" description="Tyr recombinase" evidence="5">
    <location>
        <begin position="152"/>
        <end position="334"/>
    </location>
</feature>
<dbReference type="InterPro" id="IPR011010">
    <property type="entry name" value="DNA_brk_join_enz"/>
</dbReference>
<dbReference type="AlphaFoldDB" id="A0A8T7LX18"/>
<evidence type="ECO:0000313" key="7">
    <source>
        <dbReference type="EMBL" id="NWJ46514.1"/>
    </source>
</evidence>
<dbReference type="InterPro" id="IPR002104">
    <property type="entry name" value="Integrase_catalytic"/>
</dbReference>
<dbReference type="PROSITE" id="PS51898">
    <property type="entry name" value="TYR_RECOMBINASE"/>
    <property type="match status" value="1"/>
</dbReference>
<gene>
    <name evidence="7" type="ORF">HXX08_11595</name>
    <name evidence="8" type="ORF">OZ401_001662</name>
</gene>
<dbReference type="GO" id="GO:0006310">
    <property type="term" value="P:DNA recombination"/>
    <property type="evidence" value="ECO:0007669"/>
    <property type="project" value="UniProtKB-KW"/>
</dbReference>
<evidence type="ECO:0000259" key="6">
    <source>
        <dbReference type="PROSITE" id="PS51900"/>
    </source>
</evidence>
<dbReference type="GO" id="GO:0015074">
    <property type="term" value="P:DNA integration"/>
    <property type="evidence" value="ECO:0007669"/>
    <property type="project" value="InterPro"/>
</dbReference>
<dbReference type="CDD" id="cd00397">
    <property type="entry name" value="DNA_BRE_C"/>
    <property type="match status" value="1"/>
</dbReference>
<protein>
    <submittedName>
        <fullName evidence="7">Tyrosine-type recombinase/integrase</fullName>
    </submittedName>
</protein>
<dbReference type="PROSITE" id="PS51900">
    <property type="entry name" value="CB"/>
    <property type="match status" value="1"/>
</dbReference>
<dbReference type="RefSeq" id="WP_341467770.1">
    <property type="nucleotide sequence ID" value="NZ_CP128399.1"/>
</dbReference>
<accession>A0A8T7LX18</accession>
<evidence type="ECO:0000313" key="10">
    <source>
        <dbReference type="Proteomes" id="UP001431572"/>
    </source>
</evidence>
<evidence type="ECO:0000256" key="2">
    <source>
        <dbReference type="ARBA" id="ARBA00023125"/>
    </source>
</evidence>
<evidence type="ECO:0000313" key="8">
    <source>
        <dbReference type="EMBL" id="WJW65883.1"/>
    </source>
</evidence>
<keyword evidence="10" id="KW-1185">Reference proteome</keyword>
<dbReference type="EMBL" id="JACATZ010000001">
    <property type="protein sequence ID" value="NWJ46514.1"/>
    <property type="molecule type" value="Genomic_DNA"/>
</dbReference>
<organism evidence="7 9">
    <name type="scientific">Candidatus Chlorohelix allophototropha</name>
    <dbReference type="NCBI Taxonomy" id="3003348"/>
    <lineage>
        <taxon>Bacteria</taxon>
        <taxon>Bacillati</taxon>
        <taxon>Chloroflexota</taxon>
        <taxon>Chloroflexia</taxon>
        <taxon>Candidatus Chloroheliales</taxon>
        <taxon>Candidatus Chloroheliaceae</taxon>
        <taxon>Candidatus Chlorohelix</taxon>
    </lineage>
</organism>
<evidence type="ECO:0000256" key="1">
    <source>
        <dbReference type="ARBA" id="ARBA00008857"/>
    </source>
</evidence>
<reference evidence="8" key="2">
    <citation type="journal article" date="2024" name="Nature">
        <title>Anoxygenic phototroph of the Chloroflexota uses a type I reaction centre.</title>
        <authorList>
            <person name="Tsuji J.M."/>
            <person name="Shaw N.A."/>
            <person name="Nagashima S."/>
            <person name="Venkiteswaran J.J."/>
            <person name="Schiff S.L."/>
            <person name="Watanabe T."/>
            <person name="Fukui M."/>
            <person name="Hanada S."/>
            <person name="Tank M."/>
            <person name="Neufeld J.D."/>
        </authorList>
    </citation>
    <scope>NUCLEOTIDE SEQUENCE</scope>
    <source>
        <strain evidence="8">L227-S17</strain>
    </source>
</reference>
<dbReference type="PANTHER" id="PTHR30349">
    <property type="entry name" value="PHAGE INTEGRASE-RELATED"/>
    <property type="match status" value="1"/>
</dbReference>
<keyword evidence="2 4" id="KW-0238">DNA-binding</keyword>
<name>A0A8T7LX18_9CHLR</name>